<dbReference type="InterPro" id="IPR002321">
    <property type="entry name" value="Cyt_c_II"/>
</dbReference>
<dbReference type="InterPro" id="IPR010980">
    <property type="entry name" value="Cyt_c/b562"/>
</dbReference>
<dbReference type="Gene3D" id="1.20.120.10">
    <property type="entry name" value="Cytochrome c/b562"/>
    <property type="match status" value="1"/>
</dbReference>
<feature type="region of interest" description="Disordered" evidence="1">
    <location>
        <begin position="1"/>
        <end position="24"/>
    </location>
</feature>
<dbReference type="EMBL" id="PIPM01000003">
    <property type="protein sequence ID" value="RUO35276.1"/>
    <property type="molecule type" value="Genomic_DNA"/>
</dbReference>
<dbReference type="Proteomes" id="UP000288405">
    <property type="component" value="Unassembled WGS sequence"/>
</dbReference>
<comment type="caution">
    <text evidence="2">The sequence shown here is derived from an EMBL/GenBank/DDBJ whole genome shotgun (WGS) entry which is preliminary data.</text>
</comment>
<dbReference type="GO" id="GO:0009055">
    <property type="term" value="F:electron transfer activity"/>
    <property type="evidence" value="ECO:0007669"/>
    <property type="project" value="InterPro"/>
</dbReference>
<dbReference type="GO" id="GO:0005506">
    <property type="term" value="F:iron ion binding"/>
    <property type="evidence" value="ECO:0007669"/>
    <property type="project" value="InterPro"/>
</dbReference>
<dbReference type="GO" id="GO:0020037">
    <property type="term" value="F:heme binding"/>
    <property type="evidence" value="ECO:0007669"/>
    <property type="project" value="InterPro"/>
</dbReference>
<protein>
    <submittedName>
        <fullName evidence="2">Cytochrome C556</fullName>
    </submittedName>
</protein>
<dbReference type="SUPFAM" id="SSF47175">
    <property type="entry name" value="Cytochromes"/>
    <property type="match status" value="1"/>
</dbReference>
<evidence type="ECO:0000256" key="1">
    <source>
        <dbReference type="SAM" id="MobiDB-lite"/>
    </source>
</evidence>
<organism evidence="2 3">
    <name type="scientific">Aliidiomarina sanyensis</name>
    <dbReference type="NCBI Taxonomy" id="1249555"/>
    <lineage>
        <taxon>Bacteria</taxon>
        <taxon>Pseudomonadati</taxon>
        <taxon>Pseudomonadota</taxon>
        <taxon>Gammaproteobacteria</taxon>
        <taxon>Alteromonadales</taxon>
        <taxon>Idiomarinaceae</taxon>
        <taxon>Aliidiomarina</taxon>
    </lineage>
</organism>
<name>A0A432WNA3_9GAMM</name>
<dbReference type="GO" id="GO:0022900">
    <property type="term" value="P:electron transport chain"/>
    <property type="evidence" value="ECO:0007669"/>
    <property type="project" value="InterPro"/>
</dbReference>
<dbReference type="AlphaFoldDB" id="A0A432WNA3"/>
<dbReference type="PROSITE" id="PS51009">
    <property type="entry name" value="CYTCII"/>
    <property type="match status" value="1"/>
</dbReference>
<evidence type="ECO:0000313" key="3">
    <source>
        <dbReference type="Proteomes" id="UP000288405"/>
    </source>
</evidence>
<feature type="compositionally biased region" description="Basic and acidic residues" evidence="1">
    <location>
        <begin position="1"/>
        <end position="19"/>
    </location>
</feature>
<reference evidence="2 3" key="1">
    <citation type="journal article" date="2011" name="Front. Microbiol.">
        <title>Genomic signatures of strain selection and enhancement in Bacillus atrophaeus var. globigii, a historical biowarfare simulant.</title>
        <authorList>
            <person name="Gibbons H.S."/>
            <person name="Broomall S.M."/>
            <person name="McNew L.A."/>
            <person name="Daligault H."/>
            <person name="Chapman C."/>
            <person name="Bruce D."/>
            <person name="Karavis M."/>
            <person name="Krepps M."/>
            <person name="McGregor P.A."/>
            <person name="Hong C."/>
            <person name="Park K.H."/>
            <person name="Akmal A."/>
            <person name="Feldman A."/>
            <person name="Lin J.S."/>
            <person name="Chang W.E."/>
            <person name="Higgs B.W."/>
            <person name="Demirev P."/>
            <person name="Lindquist J."/>
            <person name="Liem A."/>
            <person name="Fochler E."/>
            <person name="Read T.D."/>
            <person name="Tapia R."/>
            <person name="Johnson S."/>
            <person name="Bishop-Lilly K.A."/>
            <person name="Detter C."/>
            <person name="Han C."/>
            <person name="Sozhamannan S."/>
            <person name="Rosenzweig C.N."/>
            <person name="Skowronski E.W."/>
        </authorList>
    </citation>
    <scope>NUCLEOTIDE SEQUENCE [LARGE SCALE GENOMIC DNA]</scope>
    <source>
        <strain evidence="2 3">GYP-17</strain>
    </source>
</reference>
<sequence length="186" mass="20897">MKFLHNDNKSTRQDKDHSMKNTQPARSLTVRVLLASMAGLTLLTGAAVGINTAQASAFTNASDAVEYRQKTFSLIRENFQYMASMVRGERDFDAEMFKTRANTLYHLSHVPFEAFTGAGENATANSDALPVIWENWSDFEAKRDTFQAAVKELVAAAESENMREIRPKFMDTARSCQQCHQGYRAD</sequence>
<keyword evidence="3" id="KW-1185">Reference proteome</keyword>
<accession>A0A432WNA3</accession>
<evidence type="ECO:0000313" key="2">
    <source>
        <dbReference type="EMBL" id="RUO35276.1"/>
    </source>
</evidence>
<proteinExistence type="predicted"/>
<dbReference type="Pfam" id="PF01322">
    <property type="entry name" value="Cytochrom_C_2"/>
    <property type="match status" value="1"/>
</dbReference>
<gene>
    <name evidence="2" type="ORF">CWE11_04410</name>
</gene>